<dbReference type="EMBL" id="JACCQK010000369">
    <property type="protein sequence ID" value="MBG0779586.1"/>
    <property type="molecule type" value="Genomic_DNA"/>
</dbReference>
<evidence type="ECO:0000313" key="3">
    <source>
        <dbReference type="Proteomes" id="UP000706172"/>
    </source>
</evidence>
<organism evidence="2 3">
    <name type="scientific">Desulfotignum balticum</name>
    <dbReference type="NCBI Taxonomy" id="115781"/>
    <lineage>
        <taxon>Bacteria</taxon>
        <taxon>Pseudomonadati</taxon>
        <taxon>Thermodesulfobacteriota</taxon>
        <taxon>Desulfobacteria</taxon>
        <taxon>Desulfobacterales</taxon>
        <taxon>Desulfobacteraceae</taxon>
        <taxon>Desulfotignum</taxon>
    </lineage>
</organism>
<evidence type="ECO:0000256" key="1">
    <source>
        <dbReference type="SAM" id="Phobius"/>
    </source>
</evidence>
<comment type="caution">
    <text evidence="2">The sequence shown here is derived from an EMBL/GenBank/DDBJ whole genome shotgun (WGS) entry which is preliminary data.</text>
</comment>
<sequence>MKNQIFKTTQGKLLIISICMALVLVGFIGFYVATDAALAKTLILTFFANTFGG</sequence>
<feature type="transmembrane region" description="Helical" evidence="1">
    <location>
        <begin position="12"/>
        <end position="33"/>
    </location>
</feature>
<accession>A0A931CY65</accession>
<evidence type="ECO:0000313" key="2">
    <source>
        <dbReference type="EMBL" id="MBG0779586.1"/>
    </source>
</evidence>
<proteinExistence type="predicted"/>
<protein>
    <submittedName>
        <fullName evidence="2">Uncharacterized protein</fullName>
    </submittedName>
</protein>
<keyword evidence="1" id="KW-0812">Transmembrane</keyword>
<reference evidence="2" key="1">
    <citation type="submission" date="2020-07" db="EMBL/GenBank/DDBJ databases">
        <title>Severe corrosion of carbon steel in oil field produced water can be linked to methanogenic archaea containing a special type of NiFe hydrogenase.</title>
        <authorList>
            <person name="Lahme S."/>
            <person name="Mand J."/>
            <person name="Longwell J."/>
            <person name="Smith R."/>
            <person name="Enning D."/>
        </authorList>
    </citation>
    <scope>NUCLEOTIDE SEQUENCE</scope>
    <source>
        <strain evidence="2">MIC098Bin6</strain>
    </source>
</reference>
<feature type="non-terminal residue" evidence="2">
    <location>
        <position position="53"/>
    </location>
</feature>
<dbReference type="Proteomes" id="UP000706172">
    <property type="component" value="Unassembled WGS sequence"/>
</dbReference>
<keyword evidence="1" id="KW-0472">Membrane</keyword>
<name>A0A931CY65_9BACT</name>
<gene>
    <name evidence="2" type="ORF">H0S81_06630</name>
</gene>
<dbReference type="AlphaFoldDB" id="A0A931CY65"/>
<keyword evidence="1" id="KW-1133">Transmembrane helix</keyword>